<dbReference type="Proteomes" id="UP000029431">
    <property type="component" value="Chromosome"/>
</dbReference>
<dbReference type="eggNOG" id="ENOG503067S">
    <property type="taxonomic scope" value="Bacteria"/>
</dbReference>
<feature type="domain" description="HTH cro/C1-type" evidence="1">
    <location>
        <begin position="32"/>
        <end position="71"/>
    </location>
</feature>
<sequence length="84" mass="9779">MLFQEVGMLIRLKIDRIIAADPELTMYKLHVLTGIRPNTISDLVNNRAKHWSVENLERIMNALKLEDVSELMEFVKDDKEAIKN</sequence>
<accession>V9W9K9</accession>
<dbReference type="AlphaFoldDB" id="V9W9K9"/>
<dbReference type="HOGENOM" id="CLU_066192_31_4_9"/>
<dbReference type="Gene3D" id="1.10.260.40">
    <property type="entry name" value="lambda repressor-like DNA-binding domains"/>
    <property type="match status" value="1"/>
</dbReference>
<organism evidence="2 3">
    <name type="scientific">Paenibacillus larvae subsp. larvae DSM 25430</name>
    <dbReference type="NCBI Taxonomy" id="697284"/>
    <lineage>
        <taxon>Bacteria</taxon>
        <taxon>Bacillati</taxon>
        <taxon>Bacillota</taxon>
        <taxon>Bacilli</taxon>
        <taxon>Bacillales</taxon>
        <taxon>Paenibacillaceae</taxon>
        <taxon>Paenibacillus</taxon>
    </lineage>
</organism>
<proteinExistence type="predicted"/>
<dbReference type="InterPro" id="IPR010982">
    <property type="entry name" value="Lambda_DNA-bd_dom_sf"/>
</dbReference>
<reference evidence="2 3" key="1">
    <citation type="journal article" date="2014" name="PLoS ONE">
        <title>How to Kill the Honey Bee Larva: Genomic Potential and Virulence Mechanisms of Paenibacillus larvae.</title>
        <authorList>
            <person name="Djukic M."/>
            <person name="Brzuszkiewicz E."/>
            <person name="Funfhaus A."/>
            <person name="Voss J."/>
            <person name="Gollnow K."/>
            <person name="Poppinga L."/>
            <person name="Liesegang H."/>
            <person name="Garcia-Gonzalez E."/>
            <person name="Genersch E."/>
            <person name="Daniel R."/>
        </authorList>
    </citation>
    <scope>NUCLEOTIDE SEQUENCE [LARGE SCALE GENOMIC DNA]</scope>
    <source>
        <strain evidence="2 3">DSM 25430</strain>
    </source>
</reference>
<evidence type="ECO:0000313" key="3">
    <source>
        <dbReference type="Proteomes" id="UP000029431"/>
    </source>
</evidence>
<dbReference type="InterPro" id="IPR001387">
    <property type="entry name" value="Cro/C1-type_HTH"/>
</dbReference>
<evidence type="ECO:0000313" key="2">
    <source>
        <dbReference type="EMBL" id="AHD06385.1"/>
    </source>
</evidence>
<evidence type="ECO:0000259" key="1">
    <source>
        <dbReference type="PROSITE" id="PS50943"/>
    </source>
</evidence>
<keyword evidence="3" id="KW-1185">Reference proteome</keyword>
<dbReference type="SUPFAM" id="SSF47413">
    <property type="entry name" value="lambda repressor-like DNA-binding domains"/>
    <property type="match status" value="1"/>
</dbReference>
<name>V9W9K9_9BACL</name>
<dbReference type="GO" id="GO:0003677">
    <property type="term" value="F:DNA binding"/>
    <property type="evidence" value="ECO:0007669"/>
    <property type="project" value="InterPro"/>
</dbReference>
<protein>
    <recommendedName>
        <fullName evidence="1">HTH cro/C1-type domain-containing protein</fullName>
    </recommendedName>
</protein>
<dbReference type="Pfam" id="PF13443">
    <property type="entry name" value="HTH_26"/>
    <property type="match status" value="1"/>
</dbReference>
<gene>
    <name evidence="2" type="ORF">ERIC2_c25980</name>
</gene>
<dbReference type="PROSITE" id="PS50943">
    <property type="entry name" value="HTH_CROC1"/>
    <property type="match status" value="1"/>
</dbReference>
<dbReference type="KEGG" id="plv:ERIC2_c25980"/>
<dbReference type="EMBL" id="CP003355">
    <property type="protein sequence ID" value="AHD06385.1"/>
    <property type="molecule type" value="Genomic_DNA"/>
</dbReference>